<dbReference type="InterPro" id="IPR001611">
    <property type="entry name" value="Leu-rich_rpt"/>
</dbReference>
<dbReference type="GO" id="GO:0005615">
    <property type="term" value="C:extracellular space"/>
    <property type="evidence" value="ECO:0007669"/>
    <property type="project" value="TreeGrafter"/>
</dbReference>
<dbReference type="OrthoDB" id="7783855at2759"/>
<dbReference type="PROSITE" id="PS51450">
    <property type="entry name" value="LRR"/>
    <property type="match status" value="1"/>
</dbReference>
<feature type="compositionally biased region" description="Polar residues" evidence="3">
    <location>
        <begin position="412"/>
        <end position="426"/>
    </location>
</feature>
<dbReference type="Proteomes" id="UP001107558">
    <property type="component" value="Chromosome 2"/>
</dbReference>
<keyword evidence="6" id="KW-1185">Reference proteome</keyword>
<proteinExistence type="predicted"/>
<feature type="region of interest" description="Disordered" evidence="3">
    <location>
        <begin position="393"/>
        <end position="426"/>
    </location>
</feature>
<gene>
    <name evidence="5" type="ORF">PVAND_004498</name>
</gene>
<sequence length="539" mass="62658">MRVNCLIKEICPKVCICDVFEGFKRADCSEQNLISPDINIAKSVEILNLSGNQIATIHNENFEYFIELINLSLAKNSIHSIELFAFSNLMKLAYLDLSENRLELIDNRIIENNYKLTVLDLSKNKFMMNLEDEPIIISKSLEFLSLRNSQLSHIYDSFFSEVPSLLDLDISSNLLITLKSTPFLPIDKLQFINLEYNSFTCDNQMDKTIQFLKNRKVFVKIDKCLNTKKPKMFEKMIMLTSPENDESKEDIEIDLVWGKNVNRNASNDNTNIHVSGMLRDYYMELKNNLEEESYCKNDDFATILCECRQNYILHYETTNRSHVVLKKNVEMKLNAVFYIGCVLGVIAGCMVFYCILIIKEKCKKMTRKQMQRQEMRDRVIREFNQEVREAPIPQTHTPLPAPRSSPIVRNRAQPTSSTHAYNPQSPQLNRQMRNEFSPTANLLHKLFRNREVQQYQPTTEISRSIFYTPSSPLPRRSSELVEFPRPSSSSQTIEIQPEMQENIIDENDSDSEYMSVNESLILEADRSSTPPPAYREIYE</sequence>
<evidence type="ECO:0000256" key="4">
    <source>
        <dbReference type="SAM" id="Phobius"/>
    </source>
</evidence>
<keyword evidence="1" id="KW-0433">Leucine-rich repeat</keyword>
<protein>
    <submittedName>
        <fullName evidence="5">Uncharacterized protein</fullName>
    </submittedName>
</protein>
<reference evidence="5" key="1">
    <citation type="submission" date="2021-03" db="EMBL/GenBank/DDBJ databases">
        <title>Chromosome level genome of the anhydrobiotic midge Polypedilum vanderplanki.</title>
        <authorList>
            <person name="Yoshida Y."/>
            <person name="Kikawada T."/>
            <person name="Gusev O."/>
        </authorList>
    </citation>
    <scope>NUCLEOTIDE SEQUENCE</scope>
    <source>
        <strain evidence="5">NIAS01</strain>
        <tissue evidence="5">Whole body or cell culture</tissue>
    </source>
</reference>
<accession>A0A9J6BXW9</accession>
<evidence type="ECO:0000256" key="1">
    <source>
        <dbReference type="ARBA" id="ARBA00022614"/>
    </source>
</evidence>
<dbReference type="PANTHER" id="PTHR45712:SF22">
    <property type="entry name" value="INSULIN-LIKE GROWTH FACTOR-BINDING PROTEIN COMPLEX ACID LABILE SUBUNIT"/>
    <property type="match status" value="1"/>
</dbReference>
<dbReference type="PANTHER" id="PTHR45712">
    <property type="entry name" value="AGAP008170-PA"/>
    <property type="match status" value="1"/>
</dbReference>
<evidence type="ECO:0000256" key="3">
    <source>
        <dbReference type="SAM" id="MobiDB-lite"/>
    </source>
</evidence>
<keyword evidence="2" id="KW-0677">Repeat</keyword>
<keyword evidence="4" id="KW-0472">Membrane</keyword>
<evidence type="ECO:0000313" key="6">
    <source>
        <dbReference type="Proteomes" id="UP001107558"/>
    </source>
</evidence>
<evidence type="ECO:0000256" key="2">
    <source>
        <dbReference type="ARBA" id="ARBA00022737"/>
    </source>
</evidence>
<keyword evidence="4" id="KW-1133">Transmembrane helix</keyword>
<dbReference type="AlphaFoldDB" id="A0A9J6BXW9"/>
<dbReference type="InterPro" id="IPR050333">
    <property type="entry name" value="SLRP"/>
</dbReference>
<feature type="region of interest" description="Disordered" evidence="3">
    <location>
        <begin position="470"/>
        <end position="492"/>
    </location>
</feature>
<organism evidence="5 6">
    <name type="scientific">Polypedilum vanderplanki</name>
    <name type="common">Sleeping chironomid midge</name>
    <dbReference type="NCBI Taxonomy" id="319348"/>
    <lineage>
        <taxon>Eukaryota</taxon>
        <taxon>Metazoa</taxon>
        <taxon>Ecdysozoa</taxon>
        <taxon>Arthropoda</taxon>
        <taxon>Hexapoda</taxon>
        <taxon>Insecta</taxon>
        <taxon>Pterygota</taxon>
        <taxon>Neoptera</taxon>
        <taxon>Endopterygota</taxon>
        <taxon>Diptera</taxon>
        <taxon>Nematocera</taxon>
        <taxon>Chironomoidea</taxon>
        <taxon>Chironomidae</taxon>
        <taxon>Chironominae</taxon>
        <taxon>Polypedilum</taxon>
        <taxon>Polypedilum</taxon>
    </lineage>
</organism>
<dbReference type="Pfam" id="PF13855">
    <property type="entry name" value="LRR_8"/>
    <property type="match status" value="2"/>
</dbReference>
<keyword evidence="4" id="KW-0812">Transmembrane</keyword>
<name>A0A9J6BXW9_POLVA</name>
<evidence type="ECO:0000313" key="5">
    <source>
        <dbReference type="EMBL" id="KAG5674536.1"/>
    </source>
</evidence>
<dbReference type="EMBL" id="JADBJN010000002">
    <property type="protein sequence ID" value="KAG5674536.1"/>
    <property type="molecule type" value="Genomic_DNA"/>
</dbReference>
<dbReference type="InterPro" id="IPR032675">
    <property type="entry name" value="LRR_dom_sf"/>
</dbReference>
<comment type="caution">
    <text evidence="5">The sequence shown here is derived from an EMBL/GenBank/DDBJ whole genome shotgun (WGS) entry which is preliminary data.</text>
</comment>
<dbReference type="Gene3D" id="3.80.10.10">
    <property type="entry name" value="Ribonuclease Inhibitor"/>
    <property type="match status" value="2"/>
</dbReference>
<dbReference type="SUPFAM" id="SSF52058">
    <property type="entry name" value="L domain-like"/>
    <property type="match status" value="1"/>
</dbReference>
<feature type="transmembrane region" description="Helical" evidence="4">
    <location>
        <begin position="335"/>
        <end position="358"/>
    </location>
</feature>